<dbReference type="EMBL" id="AJWZ01004183">
    <property type="protein sequence ID" value="EKC66147.1"/>
    <property type="molecule type" value="Genomic_DNA"/>
</dbReference>
<proteinExistence type="predicted"/>
<protein>
    <submittedName>
        <fullName evidence="1">Uncharacterized protein</fullName>
    </submittedName>
</protein>
<reference evidence="1" key="1">
    <citation type="journal article" date="2013" name="Environ. Microbiol.">
        <title>Microbiota from the distal guts of lean and obese adolescents exhibit partial functional redundancy besides clear differences in community structure.</title>
        <authorList>
            <person name="Ferrer M."/>
            <person name="Ruiz A."/>
            <person name="Lanza F."/>
            <person name="Haange S.B."/>
            <person name="Oberbach A."/>
            <person name="Till H."/>
            <person name="Bargiela R."/>
            <person name="Campoy C."/>
            <person name="Segura M.T."/>
            <person name="Richter M."/>
            <person name="von Bergen M."/>
            <person name="Seifert J."/>
            <person name="Suarez A."/>
        </authorList>
    </citation>
    <scope>NUCLEOTIDE SEQUENCE</scope>
</reference>
<organism evidence="1">
    <name type="scientific">human gut metagenome</name>
    <dbReference type="NCBI Taxonomy" id="408170"/>
    <lineage>
        <taxon>unclassified sequences</taxon>
        <taxon>metagenomes</taxon>
        <taxon>organismal metagenomes</taxon>
    </lineage>
</organism>
<evidence type="ECO:0000313" key="1">
    <source>
        <dbReference type="EMBL" id="EKC66147.1"/>
    </source>
</evidence>
<feature type="non-terminal residue" evidence="1">
    <location>
        <position position="25"/>
    </location>
</feature>
<accession>K1SZS0</accession>
<sequence>MILERALSLDEIRTIRAACGVDLEC</sequence>
<comment type="caution">
    <text evidence="1">The sequence shown here is derived from an EMBL/GenBank/DDBJ whole genome shotgun (WGS) entry which is preliminary data.</text>
</comment>
<name>K1SZS0_9ZZZZ</name>
<gene>
    <name evidence="1" type="ORF">OBE_06096</name>
</gene>
<dbReference type="AlphaFoldDB" id="K1SZS0"/>